<feature type="region of interest" description="Disordered" evidence="3">
    <location>
        <begin position="423"/>
        <end position="526"/>
    </location>
</feature>
<evidence type="ECO:0000256" key="3">
    <source>
        <dbReference type="SAM" id="MobiDB-lite"/>
    </source>
</evidence>
<gene>
    <name evidence="5" type="ORF">PCOR1329_LOCUS80795</name>
</gene>
<feature type="compositionally biased region" description="Basic residues" evidence="3">
    <location>
        <begin position="500"/>
        <end position="509"/>
    </location>
</feature>
<comment type="caution">
    <text evidence="5">The sequence shown here is derived from an EMBL/GenBank/DDBJ whole genome shotgun (WGS) entry which is preliminary data.</text>
</comment>
<evidence type="ECO:0000313" key="5">
    <source>
        <dbReference type="EMBL" id="CAK0904890.1"/>
    </source>
</evidence>
<evidence type="ECO:0008006" key="7">
    <source>
        <dbReference type="Google" id="ProtNLM"/>
    </source>
</evidence>
<feature type="region of interest" description="Disordered" evidence="3">
    <location>
        <begin position="58"/>
        <end position="82"/>
    </location>
</feature>
<keyword evidence="6" id="KW-1185">Reference proteome</keyword>
<accession>A0ABN9Y1H6</accession>
<feature type="compositionally biased region" description="Basic residues" evidence="3">
    <location>
        <begin position="435"/>
        <end position="454"/>
    </location>
</feature>
<evidence type="ECO:0000256" key="1">
    <source>
        <dbReference type="ARBA" id="ARBA00009283"/>
    </source>
</evidence>
<feature type="signal peptide" evidence="4">
    <location>
        <begin position="1"/>
        <end position="21"/>
    </location>
</feature>
<keyword evidence="4" id="KW-0732">Signal</keyword>
<dbReference type="Gene3D" id="3.30.420.40">
    <property type="match status" value="1"/>
</dbReference>
<feature type="compositionally biased region" description="Low complexity" evidence="3">
    <location>
        <begin position="472"/>
        <end position="485"/>
    </location>
</feature>
<organism evidence="5 6">
    <name type="scientific">Prorocentrum cordatum</name>
    <dbReference type="NCBI Taxonomy" id="2364126"/>
    <lineage>
        <taxon>Eukaryota</taxon>
        <taxon>Sar</taxon>
        <taxon>Alveolata</taxon>
        <taxon>Dinophyceae</taxon>
        <taxon>Prorocentrales</taxon>
        <taxon>Prorocentraceae</taxon>
        <taxon>Prorocentrum</taxon>
    </lineage>
</organism>
<feature type="chain" id="PRO_5045312072" description="Apyrase" evidence="4">
    <location>
        <begin position="22"/>
        <end position="526"/>
    </location>
</feature>
<name>A0ABN9Y1H6_9DINO</name>
<protein>
    <recommendedName>
        <fullName evidence="7">Apyrase</fullName>
    </recommendedName>
</protein>
<proteinExistence type="inferred from homology"/>
<reference evidence="5" key="1">
    <citation type="submission" date="2023-10" db="EMBL/GenBank/DDBJ databases">
        <authorList>
            <person name="Chen Y."/>
            <person name="Shah S."/>
            <person name="Dougan E. K."/>
            <person name="Thang M."/>
            <person name="Chan C."/>
        </authorList>
    </citation>
    <scope>NUCLEOTIDE SEQUENCE [LARGE SCALE GENOMIC DNA]</scope>
</reference>
<keyword evidence="2" id="KW-0378">Hydrolase</keyword>
<dbReference type="InterPro" id="IPR000407">
    <property type="entry name" value="GDA1_CD39_NTPase"/>
</dbReference>
<evidence type="ECO:0000313" key="6">
    <source>
        <dbReference type="Proteomes" id="UP001189429"/>
    </source>
</evidence>
<evidence type="ECO:0000256" key="2">
    <source>
        <dbReference type="ARBA" id="ARBA00022801"/>
    </source>
</evidence>
<evidence type="ECO:0000256" key="4">
    <source>
        <dbReference type="SAM" id="SignalP"/>
    </source>
</evidence>
<dbReference type="Pfam" id="PF01150">
    <property type="entry name" value="GDA1_CD39"/>
    <property type="match status" value="1"/>
</dbReference>
<dbReference type="PANTHER" id="PTHR11782">
    <property type="entry name" value="ADENOSINE/GUANOSINE DIPHOSPHATASE"/>
    <property type="match status" value="1"/>
</dbReference>
<dbReference type="Gene3D" id="3.30.420.150">
    <property type="entry name" value="Exopolyphosphatase. Domain 2"/>
    <property type="match status" value="1"/>
</dbReference>
<sequence>MPALSPSGLLVISYVLRPVLGAPVLDTFVDSPQYSLVVDAGSSGSRLRMYNKTEDGVEEIKPHEEDEDSFETEPGLSSYAGNPDDAGPSLNALLQAAAKYVPESYRSTTPLWIKATAGMRLVPEEQLGGMFTSLDQYLSETVSVNPFKYMGSEVLGGEEEAVFAWISMNFILGTIFQGYTKTSGILDMGGASMQVAFNPGKDIMSNEFSFYVNEKRMSVYAKSFIKFGLATAVQRAMVEAAKQAGAGKTEVMYPCYNKGYNESAEIDGKQVSFVGSGDPTACDAIAQGLLHLEYECLLEPCALMGVHMPKVIKSKTYYAIANFFYIANGLDLIGWSESKSLSPSAILEKAKSFCQMPLAEAEAASAAPWKYKKNHCFGGLYMFHILTAYGFADDADNISGFRAEARRQDRRLEHGCCPLRDAVHARPPHDAAGPARRRRGLRGARGRGACRRGCRGPGLGAPGRPRARAARAARGVRAAPPLAGRPRSRRRAADGGGRPGGRRRVRLRGAVRGAEVRGIASPLDRN</sequence>
<dbReference type="EMBL" id="CAUYUJ010021484">
    <property type="protein sequence ID" value="CAK0904890.1"/>
    <property type="molecule type" value="Genomic_DNA"/>
</dbReference>
<dbReference type="Proteomes" id="UP001189429">
    <property type="component" value="Unassembled WGS sequence"/>
</dbReference>
<comment type="similarity">
    <text evidence="1">Belongs to the GDA1/CD39 NTPase family.</text>
</comment>